<proteinExistence type="predicted"/>
<evidence type="ECO:0000313" key="2">
    <source>
        <dbReference type="Proteomes" id="UP000053923"/>
    </source>
</evidence>
<name>A0A0X3VGZ8_9ACTN</name>
<dbReference type="InterPro" id="IPR034660">
    <property type="entry name" value="DinB/YfiT-like"/>
</dbReference>
<dbReference type="SUPFAM" id="SSF109854">
    <property type="entry name" value="DinB/YfiT-like putative metalloenzymes"/>
    <property type="match status" value="1"/>
</dbReference>
<protein>
    <submittedName>
        <fullName evidence="1">Mini-circle protein</fullName>
    </submittedName>
</protein>
<accession>A0A0X3VGZ8</accession>
<sequence length="171" mass="19590">MTQRTDTPPTWDERTQLITFLDYARDTARAKCEGVSAQDARRAPLPNSPLMTLCGLISHLRWVEYHWVQVMFLGEEPAGPLTQASDDDPDPEMRTAVDIPLAQLLAEYEEQSDRYRRLLSGHDLNSRAERPISDGRHVDLRWVILHLIEEISRHNGHLDIVRELVDGRTGV</sequence>
<dbReference type="EMBL" id="LLZG01000025">
    <property type="protein sequence ID" value="KUL44063.1"/>
    <property type="molecule type" value="Genomic_DNA"/>
</dbReference>
<gene>
    <name evidence="1" type="ORF">ADL12_05815</name>
</gene>
<dbReference type="OrthoDB" id="4548523at2"/>
<organism evidence="1 2">
    <name type="scientific">Streptomyces regalis</name>
    <dbReference type="NCBI Taxonomy" id="68262"/>
    <lineage>
        <taxon>Bacteria</taxon>
        <taxon>Bacillati</taxon>
        <taxon>Actinomycetota</taxon>
        <taxon>Actinomycetes</taxon>
        <taxon>Kitasatosporales</taxon>
        <taxon>Streptomycetaceae</taxon>
        <taxon>Streptomyces</taxon>
    </lineage>
</organism>
<comment type="caution">
    <text evidence="1">The sequence shown here is derived from an EMBL/GenBank/DDBJ whole genome shotgun (WGS) entry which is preliminary data.</text>
</comment>
<dbReference type="AlphaFoldDB" id="A0A0X3VGZ8"/>
<reference evidence="2" key="1">
    <citation type="submission" date="2015-10" db="EMBL/GenBank/DDBJ databases">
        <authorList>
            <person name="Ju K.-S."/>
            <person name="Doroghazi J.R."/>
            <person name="Metcalf W.W."/>
        </authorList>
    </citation>
    <scope>NUCLEOTIDE SEQUENCE [LARGE SCALE GENOMIC DNA]</scope>
    <source>
        <strain evidence="2">NRRL 3151</strain>
    </source>
</reference>
<keyword evidence="2" id="KW-1185">Reference proteome</keyword>
<dbReference type="InterPro" id="IPR007061">
    <property type="entry name" value="MST-like"/>
</dbReference>
<dbReference type="Gene3D" id="1.20.120.450">
    <property type="entry name" value="dinb family like domain"/>
    <property type="match status" value="1"/>
</dbReference>
<dbReference type="Pfam" id="PF04978">
    <property type="entry name" value="MST"/>
    <property type="match status" value="1"/>
</dbReference>
<dbReference type="Proteomes" id="UP000053923">
    <property type="component" value="Unassembled WGS sequence"/>
</dbReference>
<dbReference type="RefSeq" id="WP_062699216.1">
    <property type="nucleotide sequence ID" value="NZ_LLZG01000025.1"/>
</dbReference>
<evidence type="ECO:0000313" key="1">
    <source>
        <dbReference type="EMBL" id="KUL44063.1"/>
    </source>
</evidence>